<dbReference type="NCBIfam" id="TIGR04268">
    <property type="entry name" value="FxSxx-COOH"/>
    <property type="match status" value="1"/>
</dbReference>
<evidence type="ECO:0000313" key="3">
    <source>
        <dbReference type="Proteomes" id="UP001550044"/>
    </source>
</evidence>
<proteinExistence type="predicted"/>
<reference evidence="2 3" key="1">
    <citation type="submission" date="2024-06" db="EMBL/GenBank/DDBJ databases">
        <title>The Natural Products Discovery Center: Release of the First 8490 Sequenced Strains for Exploring Actinobacteria Biosynthetic Diversity.</title>
        <authorList>
            <person name="Kalkreuter E."/>
            <person name="Kautsar S.A."/>
            <person name="Yang D."/>
            <person name="Bader C.D."/>
            <person name="Teijaro C.N."/>
            <person name="Fluegel L."/>
            <person name="Davis C.M."/>
            <person name="Simpson J.R."/>
            <person name="Lauterbach L."/>
            <person name="Steele A.D."/>
            <person name="Gui C."/>
            <person name="Meng S."/>
            <person name="Li G."/>
            <person name="Viehrig K."/>
            <person name="Ye F."/>
            <person name="Su P."/>
            <person name="Kiefer A.F."/>
            <person name="Nichols A."/>
            <person name="Cepeda A.J."/>
            <person name="Yan W."/>
            <person name="Fan B."/>
            <person name="Jiang Y."/>
            <person name="Adhikari A."/>
            <person name="Zheng C.-J."/>
            <person name="Schuster L."/>
            <person name="Cowan T.M."/>
            <person name="Smanski M.J."/>
            <person name="Chevrette M.G."/>
            <person name="De Carvalho L.P.S."/>
            <person name="Shen B."/>
        </authorList>
    </citation>
    <scope>NUCLEOTIDE SEQUENCE [LARGE SCALE GENOMIC DNA]</scope>
    <source>
        <strain evidence="2 3">NPDC005137</strain>
    </source>
</reference>
<dbReference type="RefSeq" id="WP_356673796.1">
    <property type="nucleotide sequence ID" value="NZ_JBEXEF010000132.1"/>
</dbReference>
<evidence type="ECO:0000313" key="2">
    <source>
        <dbReference type="EMBL" id="MET8431741.1"/>
    </source>
</evidence>
<dbReference type="InterPro" id="IPR026334">
    <property type="entry name" value="FxSxx-COOH"/>
</dbReference>
<sequence>MSESTGRGDEGAADGQNGDRRNAVGPLPDLLELDLETLRTLDHPVLAAVVADLRGRANRPREMLWGFTSAL</sequence>
<feature type="compositionally biased region" description="Basic and acidic residues" evidence="1">
    <location>
        <begin position="1"/>
        <end position="10"/>
    </location>
</feature>
<comment type="caution">
    <text evidence="2">The sequence shown here is derived from an EMBL/GenBank/DDBJ whole genome shotgun (WGS) entry which is preliminary data.</text>
</comment>
<keyword evidence="3" id="KW-1185">Reference proteome</keyword>
<dbReference type="EMBL" id="JBEXIP010000001">
    <property type="protein sequence ID" value="MET8431741.1"/>
    <property type="molecule type" value="Genomic_DNA"/>
</dbReference>
<gene>
    <name evidence="2" type="primary">fxsA</name>
    <name evidence="2" type="ORF">ABZV61_02860</name>
</gene>
<dbReference type="Proteomes" id="UP001550044">
    <property type="component" value="Unassembled WGS sequence"/>
</dbReference>
<organism evidence="2 3">
    <name type="scientific">Streptomyces sp. 900116325</name>
    <dbReference type="NCBI Taxonomy" id="3154295"/>
    <lineage>
        <taxon>Bacteria</taxon>
        <taxon>Bacillati</taxon>
        <taxon>Actinomycetota</taxon>
        <taxon>Actinomycetes</taxon>
        <taxon>Kitasatosporales</taxon>
        <taxon>Streptomycetaceae</taxon>
        <taxon>Streptomyces</taxon>
    </lineage>
</organism>
<protein>
    <submittedName>
        <fullName evidence="2">FxSxx-COOH cyclophane-containing RiPP peptide</fullName>
    </submittedName>
</protein>
<name>A0ABV2U1L5_9ACTN</name>
<accession>A0ABV2U1L5</accession>
<evidence type="ECO:0000256" key="1">
    <source>
        <dbReference type="SAM" id="MobiDB-lite"/>
    </source>
</evidence>
<feature type="region of interest" description="Disordered" evidence="1">
    <location>
        <begin position="1"/>
        <end position="26"/>
    </location>
</feature>